<organism evidence="2 3">
    <name type="scientific">Flammeovirga aprica JL-4</name>
    <dbReference type="NCBI Taxonomy" id="694437"/>
    <lineage>
        <taxon>Bacteria</taxon>
        <taxon>Pseudomonadati</taxon>
        <taxon>Bacteroidota</taxon>
        <taxon>Cytophagia</taxon>
        <taxon>Cytophagales</taxon>
        <taxon>Flammeovirgaceae</taxon>
        <taxon>Flammeovirga</taxon>
    </lineage>
</organism>
<keyword evidence="3" id="KW-1185">Reference proteome</keyword>
<name>A0A7X9S1S9_9BACT</name>
<comment type="caution">
    <text evidence="2">The sequence shown here is derived from an EMBL/GenBank/DDBJ whole genome shotgun (WGS) entry which is preliminary data.</text>
</comment>
<protein>
    <submittedName>
        <fullName evidence="2">Uncharacterized protein</fullName>
    </submittedName>
</protein>
<dbReference type="RefSeq" id="WP_169660993.1">
    <property type="nucleotide sequence ID" value="NZ_JABANE010000216.1"/>
</dbReference>
<dbReference type="Proteomes" id="UP000576082">
    <property type="component" value="Unassembled WGS sequence"/>
</dbReference>
<proteinExistence type="predicted"/>
<evidence type="ECO:0000256" key="1">
    <source>
        <dbReference type="SAM" id="MobiDB-lite"/>
    </source>
</evidence>
<dbReference type="EMBL" id="JABANE010000216">
    <property type="protein sequence ID" value="NME72826.1"/>
    <property type="molecule type" value="Genomic_DNA"/>
</dbReference>
<feature type="region of interest" description="Disordered" evidence="1">
    <location>
        <begin position="31"/>
        <end position="56"/>
    </location>
</feature>
<sequence length="56" mass="6482">MGEDITEVLECEPARLYVRRIIRPRYVREQENGDSVFSQSTLPSNLPLPSLLHLQD</sequence>
<reference evidence="2 3" key="1">
    <citation type="submission" date="2020-04" db="EMBL/GenBank/DDBJ databases">
        <title>Flammeovirga sp. SR4, a novel species isolated from seawater.</title>
        <authorList>
            <person name="Wang X."/>
        </authorList>
    </citation>
    <scope>NUCLEOTIDE SEQUENCE [LARGE SCALE GENOMIC DNA]</scope>
    <source>
        <strain evidence="2 3">ATCC 23126</strain>
    </source>
</reference>
<accession>A0A7X9S1S9</accession>
<feature type="compositionally biased region" description="Low complexity" evidence="1">
    <location>
        <begin position="40"/>
        <end position="56"/>
    </location>
</feature>
<evidence type="ECO:0000313" key="2">
    <source>
        <dbReference type="EMBL" id="NME72826.1"/>
    </source>
</evidence>
<dbReference type="AlphaFoldDB" id="A0A7X9S1S9"/>
<gene>
    <name evidence="2" type="ORF">HHU12_33020</name>
</gene>
<evidence type="ECO:0000313" key="3">
    <source>
        <dbReference type="Proteomes" id="UP000576082"/>
    </source>
</evidence>